<evidence type="ECO:0000259" key="11">
    <source>
        <dbReference type="Pfam" id="PF02870"/>
    </source>
</evidence>
<dbReference type="NCBIfam" id="TIGR00589">
    <property type="entry name" value="ogt"/>
    <property type="match status" value="1"/>
</dbReference>
<evidence type="ECO:0000256" key="9">
    <source>
        <dbReference type="HAMAP-Rule" id="MF_00772"/>
    </source>
</evidence>
<dbReference type="GO" id="GO:0006307">
    <property type="term" value="P:DNA alkylation repair"/>
    <property type="evidence" value="ECO:0007669"/>
    <property type="project" value="UniProtKB-UniRule"/>
</dbReference>
<dbReference type="InterPro" id="IPR008332">
    <property type="entry name" value="MethylG_MeTrfase_N"/>
</dbReference>
<evidence type="ECO:0000256" key="4">
    <source>
        <dbReference type="ARBA" id="ARBA00022603"/>
    </source>
</evidence>
<evidence type="ECO:0000256" key="3">
    <source>
        <dbReference type="ARBA" id="ARBA00022490"/>
    </source>
</evidence>
<keyword evidence="6 9" id="KW-0227">DNA damage</keyword>
<sequence>MSSPFEALDQVDSELEARLRARLIEVAEEQGILDLTYETVETPLGALLLVATPEGLVRVAYEREGHESVLERLADAVSPRILHTPRRLDRARHQIDEYFAGKRRHFELDLDLRLSKGFRRLVLGRLLNIEYGYTRSYAEVAADSGSPRAVRAVGTACATNPLPVVLPCHRVVRSDGKPGEYVGGQEAKQKLLALESH</sequence>
<dbReference type="Pfam" id="PF02870">
    <property type="entry name" value="Methyltransf_1N"/>
    <property type="match status" value="1"/>
</dbReference>
<accession>A0A4V2S674</accession>
<dbReference type="Gene3D" id="1.10.10.10">
    <property type="entry name" value="Winged helix-like DNA-binding domain superfamily/Winged helix DNA-binding domain"/>
    <property type="match status" value="1"/>
</dbReference>
<proteinExistence type="inferred from homology"/>
<dbReference type="Proteomes" id="UP000295680">
    <property type="component" value="Unassembled WGS sequence"/>
</dbReference>
<dbReference type="OrthoDB" id="9802228at2"/>
<dbReference type="InterPro" id="IPR014048">
    <property type="entry name" value="MethylDNA_cys_MeTrfase_DNA-bd"/>
</dbReference>
<gene>
    <name evidence="12" type="ORF">EV192_108238</name>
</gene>
<dbReference type="PANTHER" id="PTHR10815:SF5">
    <property type="entry name" value="METHYLATED-DNA--PROTEIN-CYSTEINE METHYLTRANSFERASE"/>
    <property type="match status" value="1"/>
</dbReference>
<evidence type="ECO:0000256" key="6">
    <source>
        <dbReference type="ARBA" id="ARBA00022763"/>
    </source>
</evidence>
<comment type="caution">
    <text evidence="12">The sequence shown here is derived from an EMBL/GenBank/DDBJ whole genome shotgun (WGS) entry which is preliminary data.</text>
</comment>
<dbReference type="GO" id="GO:0005737">
    <property type="term" value="C:cytoplasm"/>
    <property type="evidence" value="ECO:0007669"/>
    <property type="project" value="UniProtKB-SubCell"/>
</dbReference>
<dbReference type="FunFam" id="1.10.10.10:FF:000214">
    <property type="entry name" value="Methylated-DNA--protein-cysteine methyltransferase"/>
    <property type="match status" value="1"/>
</dbReference>
<organism evidence="12 13">
    <name type="scientific">Actinocrispum wychmicini</name>
    <dbReference type="NCBI Taxonomy" id="1213861"/>
    <lineage>
        <taxon>Bacteria</taxon>
        <taxon>Bacillati</taxon>
        <taxon>Actinomycetota</taxon>
        <taxon>Actinomycetes</taxon>
        <taxon>Pseudonocardiales</taxon>
        <taxon>Pseudonocardiaceae</taxon>
        <taxon>Actinocrispum</taxon>
    </lineage>
</organism>
<dbReference type="HAMAP" id="MF_00772">
    <property type="entry name" value="OGT"/>
    <property type="match status" value="1"/>
</dbReference>
<dbReference type="AlphaFoldDB" id="A0A4V2S674"/>
<evidence type="ECO:0000256" key="8">
    <source>
        <dbReference type="ARBA" id="ARBA00049348"/>
    </source>
</evidence>
<dbReference type="PANTHER" id="PTHR10815">
    <property type="entry name" value="METHYLATED-DNA--PROTEIN-CYSTEINE METHYLTRANSFERASE"/>
    <property type="match status" value="1"/>
</dbReference>
<reference evidence="12 13" key="1">
    <citation type="submission" date="2019-03" db="EMBL/GenBank/DDBJ databases">
        <title>Genomic Encyclopedia of Type Strains, Phase IV (KMG-IV): sequencing the most valuable type-strain genomes for metagenomic binning, comparative biology and taxonomic classification.</title>
        <authorList>
            <person name="Goeker M."/>
        </authorList>
    </citation>
    <scope>NUCLEOTIDE SEQUENCE [LARGE SCALE GENOMIC DNA]</scope>
    <source>
        <strain evidence="12 13">DSM 45934</strain>
    </source>
</reference>
<comment type="miscellaneous">
    <text evidence="9">This enzyme catalyzes only one turnover and therefore is not strictly catalytic. According to one definition, an enzyme is a biocatalyst that acts repeatedly and over many reaction cycles.</text>
</comment>
<keyword evidence="3 9" id="KW-0963">Cytoplasm</keyword>
<dbReference type="RefSeq" id="WP_132122731.1">
    <property type="nucleotide sequence ID" value="NZ_SLWS01000008.1"/>
</dbReference>
<dbReference type="EMBL" id="SLWS01000008">
    <property type="protein sequence ID" value="TCO54950.1"/>
    <property type="molecule type" value="Genomic_DNA"/>
</dbReference>
<feature type="domain" description="Methylguanine DNA methyltransferase ribonuclease-like" evidence="11">
    <location>
        <begin position="36"/>
        <end position="112"/>
    </location>
</feature>
<evidence type="ECO:0000259" key="10">
    <source>
        <dbReference type="Pfam" id="PF01035"/>
    </source>
</evidence>
<dbReference type="InterPro" id="IPR036631">
    <property type="entry name" value="MGMT_N_sf"/>
</dbReference>
<feature type="domain" description="Methylated-DNA-[protein]-cysteine S-methyltransferase DNA binding" evidence="10">
    <location>
        <begin position="118"/>
        <end position="196"/>
    </location>
</feature>
<dbReference type="InterPro" id="IPR001497">
    <property type="entry name" value="MethylDNA_cys_MeTrfase_AS"/>
</dbReference>
<name>A0A4V2S674_9PSEU</name>
<feature type="active site" description="Nucleophile; methyl group acceptor" evidence="9">
    <location>
        <position position="168"/>
    </location>
</feature>
<evidence type="ECO:0000256" key="7">
    <source>
        <dbReference type="ARBA" id="ARBA00023204"/>
    </source>
</evidence>
<protein>
    <recommendedName>
        <fullName evidence="9">Methylated-DNA--protein-cysteine methyltransferase</fullName>
        <ecNumber evidence="9">2.1.1.63</ecNumber>
    </recommendedName>
    <alternativeName>
        <fullName evidence="9">6-O-methylguanine-DNA methyltransferase</fullName>
        <shortName evidence="9">MGMT</shortName>
    </alternativeName>
    <alternativeName>
        <fullName evidence="9">O-6-methylguanine-DNA-alkyltransferase</fullName>
    </alternativeName>
</protein>
<dbReference type="SUPFAM" id="SSF53155">
    <property type="entry name" value="Methylated DNA-protein cysteine methyltransferase domain"/>
    <property type="match status" value="1"/>
</dbReference>
<keyword evidence="7 9" id="KW-0234">DNA repair</keyword>
<dbReference type="InterPro" id="IPR023546">
    <property type="entry name" value="MGMT"/>
</dbReference>
<comment type="catalytic activity">
    <reaction evidence="8 9">
        <text>a 6-O-methyl-2'-deoxyguanosine in DNA + L-cysteinyl-[protein] = S-methyl-L-cysteinyl-[protein] + a 2'-deoxyguanosine in DNA</text>
        <dbReference type="Rhea" id="RHEA:24000"/>
        <dbReference type="Rhea" id="RHEA-COMP:10131"/>
        <dbReference type="Rhea" id="RHEA-COMP:10132"/>
        <dbReference type="Rhea" id="RHEA-COMP:11367"/>
        <dbReference type="Rhea" id="RHEA-COMP:11368"/>
        <dbReference type="ChEBI" id="CHEBI:29950"/>
        <dbReference type="ChEBI" id="CHEBI:82612"/>
        <dbReference type="ChEBI" id="CHEBI:85445"/>
        <dbReference type="ChEBI" id="CHEBI:85448"/>
        <dbReference type="EC" id="2.1.1.63"/>
    </reaction>
</comment>
<dbReference type="EC" id="2.1.1.63" evidence="9"/>
<evidence type="ECO:0000313" key="12">
    <source>
        <dbReference type="EMBL" id="TCO54950.1"/>
    </source>
</evidence>
<keyword evidence="4 9" id="KW-0489">Methyltransferase</keyword>
<keyword evidence="5 9" id="KW-0808">Transferase</keyword>
<dbReference type="InterPro" id="IPR036388">
    <property type="entry name" value="WH-like_DNA-bd_sf"/>
</dbReference>
<dbReference type="Gene3D" id="3.30.160.70">
    <property type="entry name" value="Methylated DNA-protein cysteine methyltransferase domain"/>
    <property type="match status" value="1"/>
</dbReference>
<dbReference type="InterPro" id="IPR036217">
    <property type="entry name" value="MethylDNA_cys_MeTrfase_DNAb"/>
</dbReference>
<keyword evidence="13" id="KW-1185">Reference proteome</keyword>
<comment type="catalytic activity">
    <reaction evidence="1 9">
        <text>a 4-O-methyl-thymidine in DNA + L-cysteinyl-[protein] = a thymidine in DNA + S-methyl-L-cysteinyl-[protein]</text>
        <dbReference type="Rhea" id="RHEA:53428"/>
        <dbReference type="Rhea" id="RHEA-COMP:10131"/>
        <dbReference type="Rhea" id="RHEA-COMP:10132"/>
        <dbReference type="Rhea" id="RHEA-COMP:13555"/>
        <dbReference type="Rhea" id="RHEA-COMP:13556"/>
        <dbReference type="ChEBI" id="CHEBI:29950"/>
        <dbReference type="ChEBI" id="CHEBI:82612"/>
        <dbReference type="ChEBI" id="CHEBI:137386"/>
        <dbReference type="ChEBI" id="CHEBI:137387"/>
        <dbReference type="EC" id="2.1.1.63"/>
    </reaction>
</comment>
<evidence type="ECO:0000256" key="2">
    <source>
        <dbReference type="ARBA" id="ARBA00008711"/>
    </source>
</evidence>
<evidence type="ECO:0000256" key="5">
    <source>
        <dbReference type="ARBA" id="ARBA00022679"/>
    </source>
</evidence>
<comment type="function">
    <text evidence="9">Involved in the cellular defense against the biological effects of O6-methylguanine (O6-MeG) and O4-methylthymine (O4-MeT) in DNA. Repairs the methylated nucleobase in DNA by stoichiometrically transferring the methyl group to a cysteine residue in the enzyme. This is a suicide reaction: the enzyme is irreversibly inactivated.</text>
</comment>
<dbReference type="Pfam" id="PF01035">
    <property type="entry name" value="DNA_binding_1"/>
    <property type="match status" value="1"/>
</dbReference>
<comment type="subcellular location">
    <subcellularLocation>
        <location evidence="9">Cytoplasm</location>
    </subcellularLocation>
</comment>
<dbReference type="CDD" id="cd06445">
    <property type="entry name" value="ATase"/>
    <property type="match status" value="1"/>
</dbReference>
<evidence type="ECO:0000256" key="1">
    <source>
        <dbReference type="ARBA" id="ARBA00001286"/>
    </source>
</evidence>
<comment type="similarity">
    <text evidence="2 9">Belongs to the MGMT family.</text>
</comment>
<evidence type="ECO:0000313" key="13">
    <source>
        <dbReference type="Proteomes" id="UP000295680"/>
    </source>
</evidence>
<dbReference type="GO" id="GO:0003908">
    <property type="term" value="F:methylated-DNA-[protein]-cysteine S-methyltransferase activity"/>
    <property type="evidence" value="ECO:0007669"/>
    <property type="project" value="UniProtKB-UniRule"/>
</dbReference>
<dbReference type="SUPFAM" id="SSF46767">
    <property type="entry name" value="Methylated DNA-protein cysteine methyltransferase, C-terminal domain"/>
    <property type="match status" value="1"/>
</dbReference>
<dbReference type="GO" id="GO:0032259">
    <property type="term" value="P:methylation"/>
    <property type="evidence" value="ECO:0007669"/>
    <property type="project" value="UniProtKB-KW"/>
</dbReference>
<dbReference type="PROSITE" id="PS00374">
    <property type="entry name" value="MGMT"/>
    <property type="match status" value="1"/>
</dbReference>